<dbReference type="PANTHER" id="PTHR10644">
    <property type="entry name" value="DNA REPAIR/RNA PROCESSING CPSF FAMILY"/>
    <property type="match status" value="1"/>
</dbReference>
<proteinExistence type="predicted"/>
<feature type="domain" description="RSE1/DDB1/CPSF1 second beta-propeller" evidence="2">
    <location>
        <begin position="1"/>
        <end position="264"/>
    </location>
</feature>
<dbReference type="InterPro" id="IPR050358">
    <property type="entry name" value="RSE1/DDB1/CFT1"/>
</dbReference>
<accession>A0A9W8LVJ8</accession>
<protein>
    <recommendedName>
        <fullName evidence="5">Cleavage/polyadenylation specificity factor A subunit N-terminal domain-containing protein</fullName>
    </recommendedName>
</protein>
<reference evidence="3" key="1">
    <citation type="submission" date="2022-07" db="EMBL/GenBank/DDBJ databases">
        <title>Phylogenomic reconstructions and comparative analyses of Kickxellomycotina fungi.</title>
        <authorList>
            <person name="Reynolds N.K."/>
            <person name="Stajich J.E."/>
            <person name="Barry K."/>
            <person name="Grigoriev I.V."/>
            <person name="Crous P."/>
            <person name="Smith M.E."/>
        </authorList>
    </citation>
    <scope>NUCLEOTIDE SEQUENCE</scope>
    <source>
        <strain evidence="3">NRRL 1566</strain>
    </source>
</reference>
<comment type="caution">
    <text evidence="3">The sequence shown here is derived from an EMBL/GenBank/DDBJ whole genome shotgun (WGS) entry which is preliminary data.</text>
</comment>
<name>A0A9W8LVJ8_9FUNG</name>
<dbReference type="Pfam" id="PF03178">
    <property type="entry name" value="CPSF_A"/>
    <property type="match status" value="1"/>
</dbReference>
<keyword evidence="4" id="KW-1185">Reference proteome</keyword>
<dbReference type="InterPro" id="IPR004871">
    <property type="entry name" value="RSE1/DDB1/CPSF1_C"/>
</dbReference>
<feature type="non-terminal residue" evidence="3">
    <location>
        <position position="653"/>
    </location>
</feature>
<dbReference type="AlphaFoldDB" id="A0A9W8LVJ8"/>
<evidence type="ECO:0000259" key="1">
    <source>
        <dbReference type="Pfam" id="PF03178"/>
    </source>
</evidence>
<dbReference type="OrthoDB" id="433457at2759"/>
<sequence length="653" mass="69423">VTRRAVLLIDSTRWAVQTEWKPEDGAGISAASACTDQVAVAVNSSVIVYFEVQQNVLKQVAYRQLDKAISCIDVHAWDVDSGTATHVAAGLWAANDVCLLALPDLTPVAAKLSLDMPQETAATLSSSPDGVISNKNSGLPRSVLMSTLGGTPYLLVGLGDGCLHQFALAVGSDVTVCEHKAIALGSGPLLLTPFINNGKQSVFAASDHSAVLFAESRTREYSDKRISKLIYASVDVRGIKRMAPVDSQVMPMAMCLVSDMQLWIGQADPVQRLHVRSHSLPRWAAPHRIAHCEPLSTYAVATIHSLDSEASWAATAASAGVWEGQALINTNAQQAKLLDSEVRAVLTAGGPPAEIGRLSILDSQTMEVLGSVLLRPFEMPESLCSLSLKYLARPESAARAAAGTGASENTLQSAAFSTAASGNVQGWLNNAFVLGTSIVLPEEDDARRGRIIVCVWDSALQQIRIVGSFTAMGAVYALVPFRGMLLAAVNGRLLLLGWQRRASNGEAGVAARSKVGSFAVLAEDTDYELVVLCSQQTQITAVSISTNGDYVAVGDVMSSVSLYHYEEYMLPPAVAAATSSISTQQQQQQQQQAAGGETAGAQLRHRLVPVSRDYSGVWTTAIATVPPPLEQNRERMYPEPIDAETGFLARQGG</sequence>
<dbReference type="Proteomes" id="UP001139887">
    <property type="component" value="Unassembled WGS sequence"/>
</dbReference>
<evidence type="ECO:0000313" key="4">
    <source>
        <dbReference type="Proteomes" id="UP001139887"/>
    </source>
</evidence>
<dbReference type="GO" id="GO:0003676">
    <property type="term" value="F:nucleic acid binding"/>
    <property type="evidence" value="ECO:0007669"/>
    <property type="project" value="InterPro"/>
</dbReference>
<feature type="domain" description="RSE1/DDB1/CPSF1 C-terminal" evidence="1">
    <location>
        <begin position="358"/>
        <end position="501"/>
    </location>
</feature>
<dbReference type="InterPro" id="IPR015943">
    <property type="entry name" value="WD40/YVTN_repeat-like_dom_sf"/>
</dbReference>
<evidence type="ECO:0000313" key="3">
    <source>
        <dbReference type="EMBL" id="KAJ2844341.1"/>
    </source>
</evidence>
<dbReference type="InterPro" id="IPR058543">
    <property type="entry name" value="Beta-prop_RSE1/DDB1/CPSF1_2nd"/>
</dbReference>
<evidence type="ECO:0000259" key="2">
    <source>
        <dbReference type="Pfam" id="PF23726"/>
    </source>
</evidence>
<dbReference type="EMBL" id="JANBUW010001110">
    <property type="protein sequence ID" value="KAJ2844341.1"/>
    <property type="molecule type" value="Genomic_DNA"/>
</dbReference>
<evidence type="ECO:0008006" key="5">
    <source>
        <dbReference type="Google" id="ProtNLM"/>
    </source>
</evidence>
<organism evidence="3 4">
    <name type="scientific">Coemansia brasiliensis</name>
    <dbReference type="NCBI Taxonomy" id="2650707"/>
    <lineage>
        <taxon>Eukaryota</taxon>
        <taxon>Fungi</taxon>
        <taxon>Fungi incertae sedis</taxon>
        <taxon>Zoopagomycota</taxon>
        <taxon>Kickxellomycotina</taxon>
        <taxon>Kickxellomycetes</taxon>
        <taxon>Kickxellales</taxon>
        <taxon>Kickxellaceae</taxon>
        <taxon>Coemansia</taxon>
    </lineage>
</organism>
<dbReference type="Gene3D" id="2.130.10.10">
    <property type="entry name" value="YVTN repeat-like/Quinoprotein amine dehydrogenase"/>
    <property type="match status" value="1"/>
</dbReference>
<feature type="non-terminal residue" evidence="3">
    <location>
        <position position="1"/>
    </location>
</feature>
<dbReference type="Pfam" id="PF23726">
    <property type="entry name" value="Beta-prop_RSE1_2nd"/>
    <property type="match status" value="1"/>
</dbReference>
<dbReference type="GO" id="GO:0005634">
    <property type="term" value="C:nucleus"/>
    <property type="evidence" value="ECO:0007669"/>
    <property type="project" value="InterPro"/>
</dbReference>
<gene>
    <name evidence="3" type="ORF">IWW36_005226</name>
</gene>